<dbReference type="SMART" id="SM00853">
    <property type="entry name" value="MutL_C"/>
    <property type="match status" value="1"/>
</dbReference>
<dbReference type="Pfam" id="PF13589">
    <property type="entry name" value="HATPase_c_3"/>
    <property type="match status" value="1"/>
</dbReference>
<organism evidence="6 7">
    <name type="scientific">Oryzias javanicus</name>
    <name type="common">Javanese ricefish</name>
    <name type="synonym">Aplocheilus javanicus</name>
    <dbReference type="NCBI Taxonomy" id="123683"/>
    <lineage>
        <taxon>Eukaryota</taxon>
        <taxon>Metazoa</taxon>
        <taxon>Chordata</taxon>
        <taxon>Craniata</taxon>
        <taxon>Vertebrata</taxon>
        <taxon>Euteleostomi</taxon>
        <taxon>Actinopterygii</taxon>
        <taxon>Neopterygii</taxon>
        <taxon>Teleostei</taxon>
        <taxon>Neoteleostei</taxon>
        <taxon>Acanthomorphata</taxon>
        <taxon>Ovalentaria</taxon>
        <taxon>Atherinomorphae</taxon>
        <taxon>Beloniformes</taxon>
        <taxon>Adrianichthyidae</taxon>
        <taxon>Oryziinae</taxon>
        <taxon>Oryzias</taxon>
    </lineage>
</organism>
<dbReference type="OrthoDB" id="10254304at2759"/>
<dbReference type="GO" id="GO:0032389">
    <property type="term" value="C:MutLalpha complex"/>
    <property type="evidence" value="ECO:0007669"/>
    <property type="project" value="TreeGrafter"/>
</dbReference>
<dbReference type="FunFam" id="3.30.1540.20:FF:000019">
    <property type="entry name" value="PMS1 homolog 2, mismatch repair system component"/>
    <property type="match status" value="1"/>
</dbReference>
<name>A0A3S2MHE4_ORYJA</name>
<feature type="region of interest" description="Disordered" evidence="3">
    <location>
        <begin position="492"/>
        <end position="540"/>
    </location>
</feature>
<protein>
    <recommendedName>
        <fullName evidence="8">MutL C-terminal dimerisation domain-containing protein</fullName>
    </recommendedName>
</protein>
<feature type="compositionally biased region" description="Low complexity" evidence="3">
    <location>
        <begin position="369"/>
        <end position="383"/>
    </location>
</feature>
<evidence type="ECO:0000259" key="4">
    <source>
        <dbReference type="SMART" id="SM00853"/>
    </source>
</evidence>
<dbReference type="GO" id="GO:0005524">
    <property type="term" value="F:ATP binding"/>
    <property type="evidence" value="ECO:0007669"/>
    <property type="project" value="InterPro"/>
</dbReference>
<dbReference type="PANTHER" id="PTHR10073:SF52">
    <property type="entry name" value="MISMATCH REPAIR ENDONUCLEASE PMS2"/>
    <property type="match status" value="1"/>
</dbReference>
<dbReference type="GO" id="GO:0030983">
    <property type="term" value="F:mismatched DNA binding"/>
    <property type="evidence" value="ECO:0007669"/>
    <property type="project" value="InterPro"/>
</dbReference>
<dbReference type="InterPro" id="IPR037198">
    <property type="entry name" value="MutL_C_sf"/>
</dbReference>
<evidence type="ECO:0000313" key="6">
    <source>
        <dbReference type="EMBL" id="RVE59415.1"/>
    </source>
</evidence>
<dbReference type="EMBL" id="CM012455">
    <property type="protein sequence ID" value="RVE59415.1"/>
    <property type="molecule type" value="Genomic_DNA"/>
</dbReference>
<dbReference type="CDD" id="cd16926">
    <property type="entry name" value="HATPase_MutL-MLH-PMS-like"/>
    <property type="match status" value="1"/>
</dbReference>
<dbReference type="InterPro" id="IPR002099">
    <property type="entry name" value="MutL/Mlh/PMS"/>
</dbReference>
<accession>A0A3S2MHE4</accession>
<feature type="compositionally biased region" description="Basic and acidic residues" evidence="3">
    <location>
        <begin position="438"/>
        <end position="465"/>
    </location>
</feature>
<reference evidence="6 7" key="1">
    <citation type="submission" date="2018-11" db="EMBL/GenBank/DDBJ databases">
        <authorList>
            <person name="Lopez-Roques C."/>
            <person name="Donnadieu C."/>
            <person name="Bouchez O."/>
            <person name="Klopp C."/>
            <person name="Cabau C."/>
            <person name="Zahm M."/>
        </authorList>
    </citation>
    <scope>NUCLEOTIDE SEQUENCE [LARGE SCALE GENOMIC DNA]</scope>
    <source>
        <strain evidence="6">RS831</strain>
        <tissue evidence="6">Whole body</tissue>
    </source>
</reference>
<evidence type="ECO:0000256" key="2">
    <source>
        <dbReference type="ARBA" id="ARBA00022763"/>
    </source>
</evidence>
<dbReference type="Pfam" id="PF01119">
    <property type="entry name" value="DNA_mis_repair"/>
    <property type="match status" value="1"/>
</dbReference>
<feature type="region of interest" description="Disordered" evidence="3">
    <location>
        <begin position="395"/>
        <end position="465"/>
    </location>
</feature>
<dbReference type="FunFam" id="3.30.1370.100:FF:000001">
    <property type="entry name" value="Mismatch repair endonuclease pms1, putative"/>
    <property type="match status" value="1"/>
</dbReference>
<dbReference type="PANTHER" id="PTHR10073">
    <property type="entry name" value="DNA MISMATCH REPAIR PROTEIN MLH, PMS, MUTL"/>
    <property type="match status" value="1"/>
</dbReference>
<feature type="domain" description="MutL C-terminal dimerisation" evidence="4">
    <location>
        <begin position="617"/>
        <end position="761"/>
    </location>
</feature>
<dbReference type="Pfam" id="PF08676">
    <property type="entry name" value="MutL_C"/>
    <property type="match status" value="1"/>
</dbReference>
<dbReference type="GO" id="GO:0006298">
    <property type="term" value="P:mismatch repair"/>
    <property type="evidence" value="ECO:0007669"/>
    <property type="project" value="InterPro"/>
</dbReference>
<dbReference type="InterPro" id="IPR014790">
    <property type="entry name" value="MutL_C"/>
</dbReference>
<dbReference type="SUPFAM" id="SSF118116">
    <property type="entry name" value="DNA mismatch repair protein MutL"/>
    <property type="match status" value="1"/>
</dbReference>
<dbReference type="InterPro" id="IPR020568">
    <property type="entry name" value="Ribosomal_Su5_D2-typ_SF"/>
</dbReference>
<feature type="compositionally biased region" description="Polar residues" evidence="3">
    <location>
        <begin position="353"/>
        <end position="368"/>
    </location>
</feature>
<dbReference type="Gene3D" id="3.30.1540.20">
    <property type="entry name" value="MutL, C-terminal domain, dimerisation subdomain"/>
    <property type="match status" value="1"/>
</dbReference>
<dbReference type="Gene3D" id="3.30.1370.100">
    <property type="entry name" value="MutL, C-terminal domain, regulatory subdomain"/>
    <property type="match status" value="1"/>
</dbReference>
<feature type="domain" description="DNA mismatch repair protein S5" evidence="5">
    <location>
        <begin position="225"/>
        <end position="343"/>
    </location>
</feature>
<evidence type="ECO:0000256" key="1">
    <source>
        <dbReference type="ARBA" id="ARBA00006082"/>
    </source>
</evidence>
<dbReference type="InterPro" id="IPR036890">
    <property type="entry name" value="HATPase_C_sf"/>
</dbReference>
<dbReference type="SUPFAM" id="SSF54211">
    <property type="entry name" value="Ribosomal protein S5 domain 2-like"/>
    <property type="match status" value="1"/>
</dbReference>
<dbReference type="Gene3D" id="3.30.230.10">
    <property type="match status" value="2"/>
</dbReference>
<feature type="region of interest" description="Disordered" evidence="3">
    <location>
        <begin position="353"/>
        <end position="383"/>
    </location>
</feature>
<dbReference type="InterPro" id="IPR042121">
    <property type="entry name" value="MutL_C_regsub"/>
</dbReference>
<dbReference type="InterPro" id="IPR014762">
    <property type="entry name" value="DNA_mismatch_repair_CS"/>
</dbReference>
<reference evidence="6 7" key="2">
    <citation type="submission" date="2019-01" db="EMBL/GenBank/DDBJ databases">
        <title>A chromosome length genome reference of the Java medaka (oryzias javanicus).</title>
        <authorList>
            <person name="Herpin A."/>
            <person name="Takehana Y."/>
            <person name="Naruse K."/>
            <person name="Ansai S."/>
            <person name="Kawaguchi M."/>
        </authorList>
    </citation>
    <scope>NUCLEOTIDE SEQUENCE [LARGE SCALE GENOMIC DNA]</scope>
    <source>
        <strain evidence="6">RS831</strain>
        <tissue evidence="6">Whole body</tissue>
    </source>
</reference>
<evidence type="ECO:0008006" key="8">
    <source>
        <dbReference type="Google" id="ProtNLM"/>
    </source>
</evidence>
<dbReference type="Gene3D" id="3.30.565.10">
    <property type="entry name" value="Histidine kinase-like ATPase, C-terminal domain"/>
    <property type="match status" value="1"/>
</dbReference>
<dbReference type="SUPFAM" id="SSF55874">
    <property type="entry name" value="ATPase domain of HSP90 chaperone/DNA topoisomerase II/histidine kinase"/>
    <property type="match status" value="1"/>
</dbReference>
<dbReference type="NCBIfam" id="TIGR00585">
    <property type="entry name" value="mutl"/>
    <property type="match status" value="1"/>
</dbReference>
<dbReference type="InterPro" id="IPR013507">
    <property type="entry name" value="DNA_mismatch_S5_2-like"/>
</dbReference>
<dbReference type="InterPro" id="IPR042120">
    <property type="entry name" value="MutL_C_dimsub"/>
</dbReference>
<dbReference type="CDD" id="cd03484">
    <property type="entry name" value="MutL_Trans_hPMS_2_like"/>
    <property type="match status" value="1"/>
</dbReference>
<dbReference type="SMART" id="SM01340">
    <property type="entry name" value="DNA_mis_repair"/>
    <property type="match status" value="1"/>
</dbReference>
<dbReference type="GO" id="GO:0016887">
    <property type="term" value="F:ATP hydrolysis activity"/>
    <property type="evidence" value="ECO:0007669"/>
    <property type="project" value="InterPro"/>
</dbReference>
<comment type="similarity">
    <text evidence="1">Belongs to the DNA mismatch repair MutL/HexB family.</text>
</comment>
<keyword evidence="2" id="KW-0227">DNA damage</keyword>
<evidence type="ECO:0000256" key="3">
    <source>
        <dbReference type="SAM" id="MobiDB-lite"/>
    </source>
</evidence>
<keyword evidence="7" id="KW-1185">Reference proteome</keyword>
<feature type="compositionally biased region" description="Polar residues" evidence="3">
    <location>
        <begin position="506"/>
        <end position="517"/>
    </location>
</feature>
<evidence type="ECO:0000259" key="5">
    <source>
        <dbReference type="SMART" id="SM01340"/>
    </source>
</evidence>
<dbReference type="GO" id="GO:0140664">
    <property type="term" value="F:ATP-dependent DNA damage sensor activity"/>
    <property type="evidence" value="ECO:0007669"/>
    <property type="project" value="InterPro"/>
</dbReference>
<dbReference type="FunFam" id="3.30.565.10:FF:000014">
    <property type="entry name" value="Mismatch repair endonuclease pms1, putative"/>
    <property type="match status" value="1"/>
</dbReference>
<feature type="compositionally biased region" description="Basic and acidic residues" evidence="3">
    <location>
        <begin position="521"/>
        <end position="530"/>
    </location>
</feature>
<gene>
    <name evidence="6" type="ORF">OJAV_G00188160</name>
</gene>
<dbReference type="Proteomes" id="UP000283210">
    <property type="component" value="Chromosome 19"/>
</dbReference>
<dbReference type="AlphaFoldDB" id="A0A3S2MHE4"/>
<dbReference type="InterPro" id="IPR038973">
    <property type="entry name" value="MutL/Mlh/Pms-like"/>
</dbReference>
<proteinExistence type="inferred from homology"/>
<evidence type="ECO:0000313" key="7">
    <source>
        <dbReference type="Proteomes" id="UP000283210"/>
    </source>
</evidence>
<dbReference type="PROSITE" id="PS00058">
    <property type="entry name" value="DNA_MISMATCH_REPAIR_1"/>
    <property type="match status" value="1"/>
</dbReference>
<sequence>MSDSCCSEPAGAIKAIDKHSVHQICSGQVVLSLATAVKELVENSIDAGATNIDIKLRDCGVELIEVSDNGKGVKEANFEGLTLKHHTSKLRDFSDLIHVETFGFRGEALSSLCALSDLSVITCHESSQVGTKLVFDHKGHLVQKSPHPRQQGTTVALQQLFYTLPVRHKEFQRNIKKEYAKMIHVLQAYCIISAGVRLTCSNQSGRGKRSAVLSTSGSQSMRENIGAIFGPKQLQSLLPFQQTSPSENVLEDYGLKEAELPEQLFTIAGFVSRCDHGVGRSATDRQFFHQQPPIHQYPFVALNVTVASECVDVNVTPDKRQIFLQEEKVLLATLKSSLISMYEAGVNKISLNLPSTKSTSSASEQVTLSESSESAEPPSPFSRSSMNLAALKAAFSNSSSGRSGKDPNSGPTQKSLRCFFKDAGKPASSRIPSPPSKPRMEKRETSSVLEDLRRGRKSCSDADSDKDASCDFIANFQSFGCENSSAKESEDTSGVLVSCPGEPDEQTGTCSSNQDATVSPEAKKAKREEPDLSFLSSSEESSATVDTPVCLPKTTAPLQFSLQELKGNLTLLQEQRRRSHGLQYRRFRAKINPGENQSAEEELRKEISKDMFKEMKIIGQFNLGFIITKLNSDIFIIDQHATDEKYNFEMLQRHTLLQGQKLIVPQKLHLTAIGENVLMENMEVFQKNGFEFLIDEDAQVMERVKLVSLPTSKNWTFGPADIEELIFMLSDSPGVMCRPSRVRQMFASRACRKSVMIGTALSVSEMKKLVVHMGEIEHPWNCPHGRPTMRHLANLDIISED</sequence>
<dbReference type="InterPro" id="IPR014721">
    <property type="entry name" value="Ribsml_uS5_D2-typ_fold_subgr"/>
</dbReference>